<keyword evidence="2" id="KW-1185">Reference proteome</keyword>
<sequence length="59" mass="6655">MDNIPVVSGLMMKIQYLTSKAFNNSHVLSMDDAAPPYIATLLETIGNNSFIQRCFNDFR</sequence>
<dbReference type="Proteomes" id="UP000253046">
    <property type="component" value="Unassembled WGS sequence"/>
</dbReference>
<comment type="caution">
    <text evidence="1">The sequence shown here is derived from an EMBL/GenBank/DDBJ whole genome shotgun (WGS) entry which is preliminary data.</text>
</comment>
<organism evidence="1 2">
    <name type="scientific">Brenneria salicis ATCC 15712 = DSM 30166</name>
    <dbReference type="NCBI Taxonomy" id="714314"/>
    <lineage>
        <taxon>Bacteria</taxon>
        <taxon>Pseudomonadati</taxon>
        <taxon>Pseudomonadota</taxon>
        <taxon>Gammaproteobacteria</taxon>
        <taxon>Enterobacterales</taxon>
        <taxon>Pectobacteriaceae</taxon>
        <taxon>Brenneria</taxon>
    </lineage>
</organism>
<dbReference type="RefSeq" id="WP_113869410.1">
    <property type="nucleotide sequence ID" value="NZ_MJMA01000057.1"/>
</dbReference>
<dbReference type="AlphaFoldDB" id="A0A366HZB6"/>
<proteinExistence type="predicted"/>
<evidence type="ECO:0000313" key="2">
    <source>
        <dbReference type="Proteomes" id="UP000253046"/>
    </source>
</evidence>
<dbReference type="EMBL" id="QNRY01000060">
    <property type="protein sequence ID" value="RBP57721.1"/>
    <property type="molecule type" value="Genomic_DNA"/>
</dbReference>
<accession>A0A366HZB6</accession>
<protein>
    <submittedName>
        <fullName evidence="1">Uncharacterized protein</fullName>
    </submittedName>
</protein>
<gene>
    <name evidence="1" type="ORF">DES54_1606</name>
</gene>
<evidence type="ECO:0000313" key="1">
    <source>
        <dbReference type="EMBL" id="RBP57721.1"/>
    </source>
</evidence>
<name>A0A366HZB6_9GAMM</name>
<reference evidence="1 2" key="1">
    <citation type="submission" date="2018-06" db="EMBL/GenBank/DDBJ databases">
        <title>Genomic Encyclopedia of Type Strains, Phase IV (KMG-IV): sequencing the most valuable type-strain genomes for metagenomic binning, comparative biology and taxonomic classification.</title>
        <authorList>
            <person name="Goeker M."/>
        </authorList>
    </citation>
    <scope>NUCLEOTIDE SEQUENCE [LARGE SCALE GENOMIC DNA]</scope>
    <source>
        <strain evidence="1 2">DSM 30166</strain>
    </source>
</reference>